<feature type="compositionally biased region" description="Polar residues" evidence="1">
    <location>
        <begin position="63"/>
        <end position="79"/>
    </location>
</feature>
<organism evidence="2 3">
    <name type="scientific">Acer negundo</name>
    <name type="common">Box elder</name>
    <dbReference type="NCBI Taxonomy" id="4023"/>
    <lineage>
        <taxon>Eukaryota</taxon>
        <taxon>Viridiplantae</taxon>
        <taxon>Streptophyta</taxon>
        <taxon>Embryophyta</taxon>
        <taxon>Tracheophyta</taxon>
        <taxon>Spermatophyta</taxon>
        <taxon>Magnoliopsida</taxon>
        <taxon>eudicotyledons</taxon>
        <taxon>Gunneridae</taxon>
        <taxon>Pentapetalae</taxon>
        <taxon>rosids</taxon>
        <taxon>malvids</taxon>
        <taxon>Sapindales</taxon>
        <taxon>Sapindaceae</taxon>
        <taxon>Hippocastanoideae</taxon>
        <taxon>Acereae</taxon>
        <taxon>Acer</taxon>
    </lineage>
</organism>
<gene>
    <name evidence="2" type="ORF">LWI28_024341</name>
</gene>
<sequence>MDSRRLVFGEVNSITDCSNRSEVLLVVDHDGFLHDHNCCLESHRLADSISLQNMLKMVSGLVTNPSPKQQSASSSNLTLSHFKRRESPESVEQISPLDAIGEFDFAGCFCHLTFLASLMLRKEDGTCIDRYVEVNIDLPRVGRYVEKEEEKRKKKKEKKERRGKFVFFVFCGISEELSRFPSRFLGQSIYIFYTGEFTESTYIFW</sequence>
<name>A0AAD5NM75_ACENE</name>
<evidence type="ECO:0000256" key="1">
    <source>
        <dbReference type="SAM" id="MobiDB-lite"/>
    </source>
</evidence>
<dbReference type="Proteomes" id="UP001064489">
    <property type="component" value="Chromosome 10"/>
</dbReference>
<accession>A0AAD5NM75</accession>
<evidence type="ECO:0000313" key="2">
    <source>
        <dbReference type="EMBL" id="KAI9165994.1"/>
    </source>
</evidence>
<evidence type="ECO:0000313" key="3">
    <source>
        <dbReference type="Proteomes" id="UP001064489"/>
    </source>
</evidence>
<reference evidence="2" key="2">
    <citation type="submission" date="2023-02" db="EMBL/GenBank/DDBJ databases">
        <authorList>
            <person name="Swenson N.G."/>
            <person name="Wegrzyn J.L."/>
            <person name="Mcevoy S.L."/>
        </authorList>
    </citation>
    <scope>NUCLEOTIDE SEQUENCE</scope>
    <source>
        <strain evidence="2">91603</strain>
        <tissue evidence="2">Leaf</tissue>
    </source>
</reference>
<keyword evidence="3" id="KW-1185">Reference proteome</keyword>
<proteinExistence type="predicted"/>
<dbReference type="EMBL" id="JAJSOW010000105">
    <property type="protein sequence ID" value="KAI9165994.1"/>
    <property type="molecule type" value="Genomic_DNA"/>
</dbReference>
<dbReference type="AlphaFoldDB" id="A0AAD5NM75"/>
<feature type="region of interest" description="Disordered" evidence="1">
    <location>
        <begin position="63"/>
        <end position="84"/>
    </location>
</feature>
<comment type="caution">
    <text evidence="2">The sequence shown here is derived from an EMBL/GenBank/DDBJ whole genome shotgun (WGS) entry which is preliminary data.</text>
</comment>
<protein>
    <submittedName>
        <fullName evidence="2">Uncharacterized protein</fullName>
    </submittedName>
</protein>
<reference evidence="2" key="1">
    <citation type="journal article" date="2022" name="Plant J.">
        <title>Strategies of tolerance reflected in two North American maple genomes.</title>
        <authorList>
            <person name="McEvoy S.L."/>
            <person name="Sezen U.U."/>
            <person name="Trouern-Trend A."/>
            <person name="McMahon S.M."/>
            <person name="Schaberg P.G."/>
            <person name="Yang J."/>
            <person name="Wegrzyn J.L."/>
            <person name="Swenson N.G."/>
        </authorList>
    </citation>
    <scope>NUCLEOTIDE SEQUENCE</scope>
    <source>
        <strain evidence="2">91603</strain>
    </source>
</reference>